<accession>A0AAV9EYR1</accession>
<organism evidence="6 7">
    <name type="scientific">Acorus calamus</name>
    <name type="common">Sweet flag</name>
    <dbReference type="NCBI Taxonomy" id="4465"/>
    <lineage>
        <taxon>Eukaryota</taxon>
        <taxon>Viridiplantae</taxon>
        <taxon>Streptophyta</taxon>
        <taxon>Embryophyta</taxon>
        <taxon>Tracheophyta</taxon>
        <taxon>Spermatophyta</taxon>
        <taxon>Magnoliopsida</taxon>
        <taxon>Liliopsida</taxon>
        <taxon>Acoraceae</taxon>
        <taxon>Acorus</taxon>
    </lineage>
</organism>
<evidence type="ECO:0000256" key="3">
    <source>
        <dbReference type="ARBA" id="ARBA00022729"/>
    </source>
</evidence>
<evidence type="ECO:0000256" key="2">
    <source>
        <dbReference type="ARBA" id="ARBA00022702"/>
    </source>
</evidence>
<protein>
    <submittedName>
        <fullName evidence="6">Uncharacterized protein</fullName>
    </submittedName>
</protein>
<reference evidence="6" key="1">
    <citation type="journal article" date="2023" name="Nat. Commun.">
        <title>Diploid and tetraploid genomes of Acorus and the evolution of monocots.</title>
        <authorList>
            <person name="Ma L."/>
            <person name="Liu K.W."/>
            <person name="Li Z."/>
            <person name="Hsiao Y.Y."/>
            <person name="Qi Y."/>
            <person name="Fu T."/>
            <person name="Tang G.D."/>
            <person name="Zhang D."/>
            <person name="Sun W.H."/>
            <person name="Liu D.K."/>
            <person name="Li Y."/>
            <person name="Chen G.Z."/>
            <person name="Liu X.D."/>
            <person name="Liao X.Y."/>
            <person name="Jiang Y.T."/>
            <person name="Yu X."/>
            <person name="Hao Y."/>
            <person name="Huang J."/>
            <person name="Zhao X.W."/>
            <person name="Ke S."/>
            <person name="Chen Y.Y."/>
            <person name="Wu W.L."/>
            <person name="Hsu J.L."/>
            <person name="Lin Y.F."/>
            <person name="Huang M.D."/>
            <person name="Li C.Y."/>
            <person name="Huang L."/>
            <person name="Wang Z.W."/>
            <person name="Zhao X."/>
            <person name="Zhong W.Y."/>
            <person name="Peng D.H."/>
            <person name="Ahmad S."/>
            <person name="Lan S."/>
            <person name="Zhang J.S."/>
            <person name="Tsai W.C."/>
            <person name="Van de Peer Y."/>
            <person name="Liu Z.J."/>
        </authorList>
    </citation>
    <scope>NUCLEOTIDE SEQUENCE</scope>
    <source>
        <strain evidence="6">CP</strain>
    </source>
</reference>
<feature type="signal peptide" evidence="5">
    <location>
        <begin position="1"/>
        <end position="34"/>
    </location>
</feature>
<evidence type="ECO:0000313" key="7">
    <source>
        <dbReference type="Proteomes" id="UP001180020"/>
    </source>
</evidence>
<evidence type="ECO:0000313" key="6">
    <source>
        <dbReference type="EMBL" id="KAK1318860.1"/>
    </source>
</evidence>
<keyword evidence="4" id="KW-1015">Disulfide bond</keyword>
<dbReference type="GO" id="GO:0005179">
    <property type="term" value="F:hormone activity"/>
    <property type="evidence" value="ECO:0007669"/>
    <property type="project" value="UniProtKB-KW"/>
</dbReference>
<gene>
    <name evidence="6" type="ORF">QJS10_CPB04g01291</name>
</gene>
<dbReference type="InterPro" id="IPR008801">
    <property type="entry name" value="RALF"/>
</dbReference>
<comment type="similarity">
    <text evidence="1">Belongs to the plant rapid alkalinization factor (RALF) family.</text>
</comment>
<dbReference type="AlphaFoldDB" id="A0AAV9EYR1"/>
<name>A0AAV9EYR1_ACOCL</name>
<evidence type="ECO:0000256" key="4">
    <source>
        <dbReference type="ARBA" id="ARBA00023157"/>
    </source>
</evidence>
<keyword evidence="7" id="KW-1185">Reference proteome</keyword>
<evidence type="ECO:0000256" key="1">
    <source>
        <dbReference type="ARBA" id="ARBA00009178"/>
    </source>
</evidence>
<dbReference type="Proteomes" id="UP001180020">
    <property type="component" value="Unassembled WGS sequence"/>
</dbReference>
<proteinExistence type="inferred from homology"/>
<sequence>MHNIKNMKTTSSLHTSPLFLAFFFLLITASLSKAIPARLACNGTIAECDNGDKEWLMDSDSGRRLLQMEGNSLSSKSLQPQAACIKSNGTSYTNNCFPVNN</sequence>
<keyword evidence="2" id="KW-0372">Hormone</keyword>
<feature type="chain" id="PRO_5043429296" evidence="5">
    <location>
        <begin position="35"/>
        <end position="101"/>
    </location>
</feature>
<reference evidence="6" key="2">
    <citation type="submission" date="2023-06" db="EMBL/GenBank/DDBJ databases">
        <authorList>
            <person name="Ma L."/>
            <person name="Liu K.-W."/>
            <person name="Li Z."/>
            <person name="Hsiao Y.-Y."/>
            <person name="Qi Y."/>
            <person name="Fu T."/>
            <person name="Tang G."/>
            <person name="Zhang D."/>
            <person name="Sun W.-H."/>
            <person name="Liu D.-K."/>
            <person name="Li Y."/>
            <person name="Chen G.-Z."/>
            <person name="Liu X.-D."/>
            <person name="Liao X.-Y."/>
            <person name="Jiang Y.-T."/>
            <person name="Yu X."/>
            <person name="Hao Y."/>
            <person name="Huang J."/>
            <person name="Zhao X.-W."/>
            <person name="Ke S."/>
            <person name="Chen Y.-Y."/>
            <person name="Wu W.-L."/>
            <person name="Hsu J.-L."/>
            <person name="Lin Y.-F."/>
            <person name="Huang M.-D."/>
            <person name="Li C.-Y."/>
            <person name="Huang L."/>
            <person name="Wang Z.-W."/>
            <person name="Zhao X."/>
            <person name="Zhong W.-Y."/>
            <person name="Peng D.-H."/>
            <person name="Ahmad S."/>
            <person name="Lan S."/>
            <person name="Zhang J.-S."/>
            <person name="Tsai W.-C."/>
            <person name="Van De Peer Y."/>
            <person name="Liu Z.-J."/>
        </authorList>
    </citation>
    <scope>NUCLEOTIDE SEQUENCE</scope>
    <source>
        <strain evidence="6">CP</strain>
        <tissue evidence="6">Leaves</tissue>
    </source>
</reference>
<dbReference type="EMBL" id="JAUJYO010000004">
    <property type="protein sequence ID" value="KAK1318860.1"/>
    <property type="molecule type" value="Genomic_DNA"/>
</dbReference>
<comment type="caution">
    <text evidence="6">The sequence shown here is derived from an EMBL/GenBank/DDBJ whole genome shotgun (WGS) entry which is preliminary data.</text>
</comment>
<keyword evidence="3 5" id="KW-0732">Signal</keyword>
<dbReference type="Pfam" id="PF05498">
    <property type="entry name" value="RALF"/>
    <property type="match status" value="1"/>
</dbReference>
<evidence type="ECO:0000256" key="5">
    <source>
        <dbReference type="SAM" id="SignalP"/>
    </source>
</evidence>